<proteinExistence type="predicted"/>
<dbReference type="AlphaFoldDB" id="A0A0F9C0M2"/>
<gene>
    <name evidence="1" type="ORF">LCGC14_2462300</name>
</gene>
<reference evidence="1" key="1">
    <citation type="journal article" date="2015" name="Nature">
        <title>Complex archaea that bridge the gap between prokaryotes and eukaryotes.</title>
        <authorList>
            <person name="Spang A."/>
            <person name="Saw J.H."/>
            <person name="Jorgensen S.L."/>
            <person name="Zaremba-Niedzwiedzka K."/>
            <person name="Martijn J."/>
            <person name="Lind A.E."/>
            <person name="van Eijk R."/>
            <person name="Schleper C."/>
            <person name="Guy L."/>
            <person name="Ettema T.J."/>
        </authorList>
    </citation>
    <scope>NUCLEOTIDE SEQUENCE</scope>
</reference>
<protein>
    <submittedName>
        <fullName evidence="1">Uncharacterized protein</fullName>
    </submittedName>
</protein>
<organism evidence="1">
    <name type="scientific">marine sediment metagenome</name>
    <dbReference type="NCBI Taxonomy" id="412755"/>
    <lineage>
        <taxon>unclassified sequences</taxon>
        <taxon>metagenomes</taxon>
        <taxon>ecological metagenomes</taxon>
    </lineage>
</organism>
<comment type="caution">
    <text evidence="1">The sequence shown here is derived from an EMBL/GenBank/DDBJ whole genome shotgun (WGS) entry which is preliminary data.</text>
</comment>
<name>A0A0F9C0M2_9ZZZZ</name>
<sequence>MFRGGRFSPRFSGAGRQVLKQVLSKNMIRVIMTPLLKKKIREEFGCTDADIEKGIAKGITEFGEDFKKMMAEQRAILTLPKDICKVCGDAGVVDSGGQNPDGSWIDIPCPYCTKSKGKDNE</sequence>
<evidence type="ECO:0000313" key="1">
    <source>
        <dbReference type="EMBL" id="KKL19752.1"/>
    </source>
</evidence>
<dbReference type="EMBL" id="LAZR01038363">
    <property type="protein sequence ID" value="KKL19752.1"/>
    <property type="molecule type" value="Genomic_DNA"/>
</dbReference>
<accession>A0A0F9C0M2</accession>